<organism evidence="2 3">
    <name type="scientific">Streptomyces afghaniensis 772</name>
    <dbReference type="NCBI Taxonomy" id="1283301"/>
    <lineage>
        <taxon>Bacteria</taxon>
        <taxon>Bacillati</taxon>
        <taxon>Actinomycetota</taxon>
        <taxon>Actinomycetes</taxon>
        <taxon>Kitasatosporales</taxon>
        <taxon>Streptomycetaceae</taxon>
        <taxon>Streptomyces</taxon>
    </lineage>
</organism>
<comment type="caution">
    <text evidence="2">The sequence shown here is derived from an EMBL/GenBank/DDBJ whole genome shotgun (WGS) entry which is preliminary data.</text>
</comment>
<sequence>MLYRHGRFLDVLLADSPATRTSPSSTSPAPGWSTPSGEGDTESLFACLSRLPPHVDHTVFSGSSLDGSTSETACGAEWCGDRSLGARAPGASRRTRTPRRDQHSLRACQY</sequence>
<gene>
    <name evidence="2" type="ORF">STAFG_4730</name>
</gene>
<dbReference type="Proteomes" id="UP000015001">
    <property type="component" value="Unassembled WGS sequence"/>
</dbReference>
<dbReference type="AlphaFoldDB" id="S4MRP0"/>
<dbReference type="HOGENOM" id="CLU_2169546_0_0_11"/>
<keyword evidence="3" id="KW-1185">Reference proteome</keyword>
<feature type="region of interest" description="Disordered" evidence="1">
    <location>
        <begin position="14"/>
        <end position="43"/>
    </location>
</feature>
<accession>S4MRP0</accession>
<evidence type="ECO:0000256" key="1">
    <source>
        <dbReference type="SAM" id="MobiDB-lite"/>
    </source>
</evidence>
<reference evidence="2 3" key="1">
    <citation type="submission" date="2013-02" db="EMBL/GenBank/DDBJ databases">
        <title>Draft Genome Sequence of Streptomyces afghaniensis, Which Produces Compounds of the Julimycin B-Complex.</title>
        <authorList>
            <person name="Gruening B.A."/>
            <person name="Praeg A."/>
            <person name="Erxleben A."/>
            <person name="Guenther S."/>
            <person name="Fiedler H.-P."/>
            <person name="Goodfellow M."/>
            <person name="Mueller M."/>
        </authorList>
    </citation>
    <scope>NUCLEOTIDE SEQUENCE [LARGE SCALE GENOMIC DNA]</scope>
    <source>
        <strain evidence="2 3">772</strain>
    </source>
</reference>
<dbReference type="PATRIC" id="fig|1283301.3.peg.4703"/>
<proteinExistence type="predicted"/>
<protein>
    <submittedName>
        <fullName evidence="2">Uncharacterized protein</fullName>
    </submittedName>
</protein>
<feature type="region of interest" description="Disordered" evidence="1">
    <location>
        <begin position="81"/>
        <end position="110"/>
    </location>
</feature>
<feature type="compositionally biased region" description="Low complexity" evidence="1">
    <location>
        <begin position="16"/>
        <end position="37"/>
    </location>
</feature>
<name>S4MRP0_9ACTN</name>
<dbReference type="EMBL" id="AOPY01001467">
    <property type="protein sequence ID" value="EPJ38215.1"/>
    <property type="molecule type" value="Genomic_DNA"/>
</dbReference>
<evidence type="ECO:0000313" key="3">
    <source>
        <dbReference type="Proteomes" id="UP000015001"/>
    </source>
</evidence>
<evidence type="ECO:0000313" key="2">
    <source>
        <dbReference type="EMBL" id="EPJ38215.1"/>
    </source>
</evidence>